<evidence type="ECO:0000313" key="1">
    <source>
        <dbReference type="EnsemblPlants" id="AVESA.00010b.r2.2CG0302220.1.CDS"/>
    </source>
</evidence>
<reference evidence="1" key="2">
    <citation type="submission" date="2025-09" db="UniProtKB">
        <authorList>
            <consortium name="EnsemblPlants"/>
        </authorList>
    </citation>
    <scope>IDENTIFICATION</scope>
</reference>
<dbReference type="EnsemblPlants" id="AVESA.00010b.r2.2CG0302220.1">
    <property type="protein sequence ID" value="AVESA.00010b.r2.2CG0302220.1.CDS"/>
    <property type="gene ID" value="AVESA.00010b.r2.2CG0302220"/>
</dbReference>
<evidence type="ECO:0000313" key="2">
    <source>
        <dbReference type="Proteomes" id="UP001732700"/>
    </source>
</evidence>
<accession>A0ACD5UPX6</accession>
<protein>
    <submittedName>
        <fullName evidence="1">Uncharacterized protein</fullName>
    </submittedName>
</protein>
<proteinExistence type="predicted"/>
<keyword evidence="2" id="KW-1185">Reference proteome</keyword>
<organism evidence="1 2">
    <name type="scientific">Avena sativa</name>
    <name type="common">Oat</name>
    <dbReference type="NCBI Taxonomy" id="4498"/>
    <lineage>
        <taxon>Eukaryota</taxon>
        <taxon>Viridiplantae</taxon>
        <taxon>Streptophyta</taxon>
        <taxon>Embryophyta</taxon>
        <taxon>Tracheophyta</taxon>
        <taxon>Spermatophyta</taxon>
        <taxon>Magnoliopsida</taxon>
        <taxon>Liliopsida</taxon>
        <taxon>Poales</taxon>
        <taxon>Poaceae</taxon>
        <taxon>BOP clade</taxon>
        <taxon>Pooideae</taxon>
        <taxon>Poodae</taxon>
        <taxon>Poeae</taxon>
        <taxon>Poeae Chloroplast Group 1 (Aveneae type)</taxon>
        <taxon>Aveninae</taxon>
        <taxon>Avena</taxon>
    </lineage>
</organism>
<sequence length="259" mass="29872">MDTAPENISKEIVKCLDIAEDGIHAILTVFSATCRFSREDEQTIELIRLLLGDEVLDHMILVFTHGDLVGEENSWKKKLTDSAPAYLQDMLTLCKNRVVLFDNKTNSKKHRLVQLRKLLDAVDFVISSNQGKSFSNHNHTQAQKVQSRKEISSEEYSTEQRFQLKKEIYDECVAQVAKMVEENPNSTITRLENLLLEEQKARLESDNRASQAILRSKEEIQKLGEMLEKAKKEIENFQKGMDNVKKIVRTLEKIHENKK</sequence>
<name>A0ACD5UPX6_AVESA</name>
<reference evidence="1" key="1">
    <citation type="submission" date="2021-05" db="EMBL/GenBank/DDBJ databases">
        <authorList>
            <person name="Scholz U."/>
            <person name="Mascher M."/>
            <person name="Fiebig A."/>
        </authorList>
    </citation>
    <scope>NUCLEOTIDE SEQUENCE [LARGE SCALE GENOMIC DNA]</scope>
</reference>
<dbReference type="Proteomes" id="UP001732700">
    <property type="component" value="Chromosome 2C"/>
</dbReference>